<feature type="transmembrane region" description="Helical" evidence="1">
    <location>
        <begin position="38"/>
        <end position="58"/>
    </location>
</feature>
<reference evidence="3 4" key="1">
    <citation type="submission" date="2018-12" db="EMBL/GenBank/DDBJ databases">
        <title>Croceicoccus ponticola sp. nov., a lipolytic bacterium isolated from seawater.</title>
        <authorList>
            <person name="Yoon J.-H."/>
        </authorList>
    </citation>
    <scope>NUCLEOTIDE SEQUENCE [LARGE SCALE GENOMIC DNA]</scope>
    <source>
        <strain evidence="3 4">GM-16</strain>
    </source>
</reference>
<evidence type="ECO:0000313" key="3">
    <source>
        <dbReference type="EMBL" id="RVQ68882.1"/>
    </source>
</evidence>
<gene>
    <name evidence="3" type="ORF">EKN06_01235</name>
</gene>
<accession>A0A437H008</accession>
<dbReference type="Proteomes" id="UP000283003">
    <property type="component" value="Unassembled WGS sequence"/>
</dbReference>
<dbReference type="AlphaFoldDB" id="A0A437H008"/>
<dbReference type="EMBL" id="RXOL01000001">
    <property type="protein sequence ID" value="RVQ68882.1"/>
    <property type="molecule type" value="Genomic_DNA"/>
</dbReference>
<evidence type="ECO:0000256" key="2">
    <source>
        <dbReference type="SAM" id="SignalP"/>
    </source>
</evidence>
<evidence type="ECO:0000313" key="4">
    <source>
        <dbReference type="Proteomes" id="UP000283003"/>
    </source>
</evidence>
<sequence length="199" mass="21784">MKSVSKAIIGSAAAGAMALASASPAFSRDRYGHDGIDAGDVIAGALIIGGIAAIASAGSKNRSDGYYYAGDDRDYRDGRYDRDDRYDRYDRSYNSRGGSARSAVEQCVNAAERDARRAGFRRADVTDIREVDRRNGGYRIKGRIAVDTGYSGSRYGRGWDNDYRGSRNDMRSWDSGKFTCEVSHGRVRDLGYSGIRGLR</sequence>
<name>A0A437H008_9SPHN</name>
<proteinExistence type="predicted"/>
<protein>
    <submittedName>
        <fullName evidence="3">Uncharacterized protein</fullName>
    </submittedName>
</protein>
<keyword evidence="4" id="KW-1185">Reference proteome</keyword>
<keyword evidence="1" id="KW-0812">Transmembrane</keyword>
<feature type="signal peptide" evidence="2">
    <location>
        <begin position="1"/>
        <end position="22"/>
    </location>
</feature>
<keyword evidence="1" id="KW-0472">Membrane</keyword>
<feature type="chain" id="PRO_5019187604" evidence="2">
    <location>
        <begin position="23"/>
        <end position="199"/>
    </location>
</feature>
<keyword evidence="2" id="KW-0732">Signal</keyword>
<comment type="caution">
    <text evidence="3">The sequence shown here is derived from an EMBL/GenBank/DDBJ whole genome shotgun (WGS) entry which is preliminary data.</text>
</comment>
<evidence type="ECO:0000256" key="1">
    <source>
        <dbReference type="SAM" id="Phobius"/>
    </source>
</evidence>
<keyword evidence="1" id="KW-1133">Transmembrane helix</keyword>
<organism evidence="3 4">
    <name type="scientific">Croceicoccus ponticola</name>
    <dbReference type="NCBI Taxonomy" id="2217664"/>
    <lineage>
        <taxon>Bacteria</taxon>
        <taxon>Pseudomonadati</taxon>
        <taxon>Pseudomonadota</taxon>
        <taxon>Alphaproteobacteria</taxon>
        <taxon>Sphingomonadales</taxon>
        <taxon>Erythrobacteraceae</taxon>
        <taxon>Croceicoccus</taxon>
    </lineage>
</organism>
<dbReference type="RefSeq" id="WP_127611068.1">
    <property type="nucleotide sequence ID" value="NZ_RXOL01000001.1"/>
</dbReference>
<dbReference type="OrthoDB" id="7452714at2"/>